<feature type="domain" description="HTH marR-type" evidence="1">
    <location>
        <begin position="1"/>
        <end position="149"/>
    </location>
</feature>
<keyword evidence="3" id="KW-1185">Reference proteome</keyword>
<dbReference type="Gene3D" id="1.10.10.10">
    <property type="entry name" value="Winged helix-like DNA-binding domain superfamily/Winged helix DNA-binding domain"/>
    <property type="match status" value="1"/>
</dbReference>
<dbReference type="SMART" id="SM00347">
    <property type="entry name" value="HTH_MARR"/>
    <property type="match status" value="1"/>
</dbReference>
<dbReference type="GO" id="GO:0003677">
    <property type="term" value="F:DNA binding"/>
    <property type="evidence" value="ECO:0007669"/>
    <property type="project" value="UniProtKB-KW"/>
</dbReference>
<organism evidence="2 3">
    <name type="scientific">Bradyrhizobium shewense</name>
    <dbReference type="NCBI Taxonomy" id="1761772"/>
    <lineage>
        <taxon>Bacteria</taxon>
        <taxon>Pseudomonadati</taxon>
        <taxon>Pseudomonadota</taxon>
        <taxon>Alphaproteobacteria</taxon>
        <taxon>Hyphomicrobiales</taxon>
        <taxon>Nitrobacteraceae</taxon>
        <taxon>Bradyrhizobium</taxon>
    </lineage>
</organism>
<protein>
    <submittedName>
        <fullName evidence="2">DNA-binding transcriptional regulator, MarR family</fullName>
    </submittedName>
</protein>
<dbReference type="InterPro" id="IPR036390">
    <property type="entry name" value="WH_DNA-bd_sf"/>
</dbReference>
<name>A0A1C3XPH2_9BRAD</name>
<dbReference type="Proteomes" id="UP000199184">
    <property type="component" value="Unassembled WGS sequence"/>
</dbReference>
<dbReference type="SUPFAM" id="SSF46785">
    <property type="entry name" value="Winged helix' DNA-binding domain"/>
    <property type="match status" value="1"/>
</dbReference>
<gene>
    <name evidence="2" type="ORF">GA0061098_102385</name>
</gene>
<evidence type="ECO:0000313" key="3">
    <source>
        <dbReference type="Proteomes" id="UP000199184"/>
    </source>
</evidence>
<dbReference type="PROSITE" id="PS50995">
    <property type="entry name" value="HTH_MARR_2"/>
    <property type="match status" value="1"/>
</dbReference>
<proteinExistence type="predicted"/>
<dbReference type="GO" id="GO:0003700">
    <property type="term" value="F:DNA-binding transcription factor activity"/>
    <property type="evidence" value="ECO:0007669"/>
    <property type="project" value="InterPro"/>
</dbReference>
<reference evidence="3" key="1">
    <citation type="submission" date="2016-08" db="EMBL/GenBank/DDBJ databases">
        <authorList>
            <person name="Varghese N."/>
            <person name="Submissions Spin"/>
        </authorList>
    </citation>
    <scope>NUCLEOTIDE SEQUENCE [LARGE SCALE GENOMIC DNA]</scope>
    <source>
        <strain evidence="3">ERR11</strain>
    </source>
</reference>
<keyword evidence="2" id="KW-0238">DNA-binding</keyword>
<dbReference type="EMBL" id="FMAI01000023">
    <property type="protein sequence ID" value="SCB54129.1"/>
    <property type="molecule type" value="Genomic_DNA"/>
</dbReference>
<dbReference type="AlphaFoldDB" id="A0A1C3XPH2"/>
<evidence type="ECO:0000259" key="1">
    <source>
        <dbReference type="PROSITE" id="PS50995"/>
    </source>
</evidence>
<evidence type="ECO:0000313" key="2">
    <source>
        <dbReference type="EMBL" id="SCB54129.1"/>
    </source>
</evidence>
<dbReference type="InterPro" id="IPR036388">
    <property type="entry name" value="WH-like_DNA-bd_sf"/>
</dbReference>
<sequence length="163" mass="18199">MGLHMVETKFDRAMKEFVWNILEIQSQLEDIHSVWARLLGITEPQWLMLMAIMDLDEGHGVAGIDVAKKLRVHPTFVASQTKSLAKFGLLDRRTRSDDARFVQMLATEQATAAIAKLAEKKASLNSTMFADLDEGRLAELNTALLAIAKNVRLAVRLLAIEVL</sequence>
<accession>A0A1C3XPH2</accession>
<dbReference type="InterPro" id="IPR000835">
    <property type="entry name" value="HTH_MarR-typ"/>
</dbReference>